<feature type="chain" id="PRO_5026356776" evidence="2">
    <location>
        <begin position="18"/>
        <end position="104"/>
    </location>
</feature>
<dbReference type="EMBL" id="MU005586">
    <property type="protein sequence ID" value="KAF2682823.1"/>
    <property type="molecule type" value="Genomic_DNA"/>
</dbReference>
<reference evidence="3" key="1">
    <citation type="journal article" date="2020" name="Stud. Mycol.">
        <title>101 Dothideomycetes genomes: a test case for predicting lifestyles and emergence of pathogens.</title>
        <authorList>
            <person name="Haridas S."/>
            <person name="Albert R."/>
            <person name="Binder M."/>
            <person name="Bloem J."/>
            <person name="Labutti K."/>
            <person name="Salamov A."/>
            <person name="Andreopoulos B."/>
            <person name="Baker S."/>
            <person name="Barry K."/>
            <person name="Bills G."/>
            <person name="Bluhm B."/>
            <person name="Cannon C."/>
            <person name="Castanera R."/>
            <person name="Culley D."/>
            <person name="Daum C."/>
            <person name="Ezra D."/>
            <person name="Gonzalez J."/>
            <person name="Henrissat B."/>
            <person name="Kuo A."/>
            <person name="Liang C."/>
            <person name="Lipzen A."/>
            <person name="Lutzoni F."/>
            <person name="Magnuson J."/>
            <person name="Mondo S."/>
            <person name="Nolan M."/>
            <person name="Ohm R."/>
            <person name="Pangilinan J."/>
            <person name="Park H.-J."/>
            <person name="Ramirez L."/>
            <person name="Alfaro M."/>
            <person name="Sun H."/>
            <person name="Tritt A."/>
            <person name="Yoshinaga Y."/>
            <person name="Zwiers L.-H."/>
            <person name="Turgeon B."/>
            <person name="Goodwin S."/>
            <person name="Spatafora J."/>
            <person name="Crous P."/>
            <person name="Grigoriev I."/>
        </authorList>
    </citation>
    <scope>NUCLEOTIDE SEQUENCE</scope>
    <source>
        <strain evidence="3">CBS 122367</strain>
    </source>
</reference>
<name>A0A6G1IXY1_9PLEO</name>
<proteinExistence type="predicted"/>
<dbReference type="AlphaFoldDB" id="A0A6G1IXY1"/>
<keyword evidence="2" id="KW-0732">Signal</keyword>
<protein>
    <submittedName>
        <fullName evidence="3">Uncharacterized protein</fullName>
    </submittedName>
</protein>
<evidence type="ECO:0000256" key="2">
    <source>
        <dbReference type="SAM" id="SignalP"/>
    </source>
</evidence>
<organism evidence="3 4">
    <name type="scientific">Lentithecium fluviatile CBS 122367</name>
    <dbReference type="NCBI Taxonomy" id="1168545"/>
    <lineage>
        <taxon>Eukaryota</taxon>
        <taxon>Fungi</taxon>
        <taxon>Dikarya</taxon>
        <taxon>Ascomycota</taxon>
        <taxon>Pezizomycotina</taxon>
        <taxon>Dothideomycetes</taxon>
        <taxon>Pleosporomycetidae</taxon>
        <taxon>Pleosporales</taxon>
        <taxon>Massarineae</taxon>
        <taxon>Lentitheciaceae</taxon>
        <taxon>Lentithecium</taxon>
    </lineage>
</organism>
<sequence>MAFDIFLLLIYVSDTRSTQLTLSFCFDRVGYRNHALILRGGQAVPRTASNGGGDADYSARFADGDESGEDNSGAEARDSSKHPSLGLSDAEESTGRGAYSVIAD</sequence>
<feature type="signal peptide" evidence="2">
    <location>
        <begin position="1"/>
        <end position="17"/>
    </location>
</feature>
<dbReference type="Proteomes" id="UP000799291">
    <property type="component" value="Unassembled WGS sequence"/>
</dbReference>
<gene>
    <name evidence="3" type="ORF">K458DRAFT_432777</name>
</gene>
<evidence type="ECO:0000313" key="3">
    <source>
        <dbReference type="EMBL" id="KAF2682823.1"/>
    </source>
</evidence>
<evidence type="ECO:0000256" key="1">
    <source>
        <dbReference type="SAM" id="MobiDB-lite"/>
    </source>
</evidence>
<feature type="region of interest" description="Disordered" evidence="1">
    <location>
        <begin position="43"/>
        <end position="104"/>
    </location>
</feature>
<evidence type="ECO:0000313" key="4">
    <source>
        <dbReference type="Proteomes" id="UP000799291"/>
    </source>
</evidence>
<keyword evidence="4" id="KW-1185">Reference proteome</keyword>
<accession>A0A6G1IXY1</accession>